<accession>A0ABN2LBB8</accession>
<evidence type="ECO:0000256" key="7">
    <source>
        <dbReference type="RuleBase" id="RU363032"/>
    </source>
</evidence>
<evidence type="ECO:0000256" key="5">
    <source>
        <dbReference type="ARBA" id="ARBA00022989"/>
    </source>
</evidence>
<keyword evidence="6 7" id="KW-0472">Membrane</keyword>
<feature type="compositionally biased region" description="Low complexity" evidence="8">
    <location>
        <begin position="7"/>
        <end position="18"/>
    </location>
</feature>
<dbReference type="SUPFAM" id="SSF161098">
    <property type="entry name" value="MetI-like"/>
    <property type="match status" value="1"/>
</dbReference>
<evidence type="ECO:0000256" key="4">
    <source>
        <dbReference type="ARBA" id="ARBA00022692"/>
    </source>
</evidence>
<dbReference type="InterPro" id="IPR035906">
    <property type="entry name" value="MetI-like_sf"/>
</dbReference>
<dbReference type="InterPro" id="IPR025966">
    <property type="entry name" value="OppC_N"/>
</dbReference>
<evidence type="ECO:0000256" key="8">
    <source>
        <dbReference type="SAM" id="MobiDB-lite"/>
    </source>
</evidence>
<name>A0ABN2LBB8_9MICO</name>
<dbReference type="PROSITE" id="PS50928">
    <property type="entry name" value="ABC_TM1"/>
    <property type="match status" value="1"/>
</dbReference>
<keyword evidence="4 7" id="KW-0812">Transmembrane</keyword>
<dbReference type="PANTHER" id="PTHR43386">
    <property type="entry name" value="OLIGOPEPTIDE TRANSPORT SYSTEM PERMEASE PROTEIN APPC"/>
    <property type="match status" value="1"/>
</dbReference>
<feature type="transmembrane region" description="Helical" evidence="7">
    <location>
        <begin position="154"/>
        <end position="172"/>
    </location>
</feature>
<dbReference type="Pfam" id="PF00528">
    <property type="entry name" value="BPD_transp_1"/>
    <property type="match status" value="1"/>
</dbReference>
<evidence type="ECO:0000256" key="1">
    <source>
        <dbReference type="ARBA" id="ARBA00004651"/>
    </source>
</evidence>
<dbReference type="InterPro" id="IPR050366">
    <property type="entry name" value="BP-dependent_transpt_permease"/>
</dbReference>
<evidence type="ECO:0000313" key="11">
    <source>
        <dbReference type="Proteomes" id="UP001500851"/>
    </source>
</evidence>
<proteinExistence type="inferred from homology"/>
<evidence type="ECO:0000259" key="9">
    <source>
        <dbReference type="PROSITE" id="PS50928"/>
    </source>
</evidence>
<evidence type="ECO:0000256" key="3">
    <source>
        <dbReference type="ARBA" id="ARBA00022475"/>
    </source>
</evidence>
<feature type="transmembrane region" description="Helical" evidence="7">
    <location>
        <begin position="283"/>
        <end position="305"/>
    </location>
</feature>
<evidence type="ECO:0000256" key="2">
    <source>
        <dbReference type="ARBA" id="ARBA00022448"/>
    </source>
</evidence>
<keyword evidence="2 7" id="KW-0813">Transport</keyword>
<reference evidence="10 11" key="1">
    <citation type="journal article" date="2019" name="Int. J. Syst. Evol. Microbiol.">
        <title>The Global Catalogue of Microorganisms (GCM) 10K type strain sequencing project: providing services to taxonomists for standard genome sequencing and annotation.</title>
        <authorList>
            <consortium name="The Broad Institute Genomics Platform"/>
            <consortium name="The Broad Institute Genome Sequencing Center for Infectious Disease"/>
            <person name="Wu L."/>
            <person name="Ma J."/>
        </authorList>
    </citation>
    <scope>NUCLEOTIDE SEQUENCE [LARGE SCALE GENOMIC DNA]</scope>
    <source>
        <strain evidence="10 11">JCM 14736</strain>
    </source>
</reference>
<dbReference type="Proteomes" id="UP001500851">
    <property type="component" value="Unassembled WGS sequence"/>
</dbReference>
<protein>
    <submittedName>
        <fullName evidence="10">ABC transporter permease</fullName>
    </submittedName>
</protein>
<feature type="domain" description="ABC transmembrane type-1" evidence="9">
    <location>
        <begin position="119"/>
        <end position="305"/>
    </location>
</feature>
<keyword evidence="11" id="KW-1185">Reference proteome</keyword>
<dbReference type="Gene3D" id="1.10.3720.10">
    <property type="entry name" value="MetI-like"/>
    <property type="match status" value="1"/>
</dbReference>
<comment type="caution">
    <text evidence="10">The sequence shown here is derived from an EMBL/GenBank/DDBJ whole genome shotgun (WGS) entry which is preliminary data.</text>
</comment>
<keyword evidence="3" id="KW-1003">Cell membrane</keyword>
<dbReference type="PANTHER" id="PTHR43386:SF1">
    <property type="entry name" value="D,D-DIPEPTIDE TRANSPORT SYSTEM PERMEASE PROTEIN DDPC-RELATED"/>
    <property type="match status" value="1"/>
</dbReference>
<dbReference type="Pfam" id="PF12911">
    <property type="entry name" value="OppC_N"/>
    <property type="match status" value="1"/>
</dbReference>
<feature type="transmembrane region" description="Helical" evidence="7">
    <location>
        <begin position="121"/>
        <end position="147"/>
    </location>
</feature>
<comment type="similarity">
    <text evidence="7">Belongs to the binding-protein-dependent transport system permease family.</text>
</comment>
<evidence type="ECO:0000256" key="6">
    <source>
        <dbReference type="ARBA" id="ARBA00023136"/>
    </source>
</evidence>
<evidence type="ECO:0000313" key="10">
    <source>
        <dbReference type="EMBL" id="GAA1782291.1"/>
    </source>
</evidence>
<feature type="region of interest" description="Disordered" evidence="8">
    <location>
        <begin position="1"/>
        <end position="32"/>
    </location>
</feature>
<organism evidence="10 11">
    <name type="scientific">Leucobacter iarius</name>
    <dbReference type="NCBI Taxonomy" id="333963"/>
    <lineage>
        <taxon>Bacteria</taxon>
        <taxon>Bacillati</taxon>
        <taxon>Actinomycetota</taxon>
        <taxon>Actinomycetes</taxon>
        <taxon>Micrococcales</taxon>
        <taxon>Microbacteriaceae</taxon>
        <taxon>Leucobacter</taxon>
    </lineage>
</organism>
<feature type="transmembrane region" description="Helical" evidence="7">
    <location>
        <begin position="178"/>
        <end position="197"/>
    </location>
</feature>
<dbReference type="CDD" id="cd06261">
    <property type="entry name" value="TM_PBP2"/>
    <property type="match status" value="1"/>
</dbReference>
<keyword evidence="5 7" id="KW-1133">Transmembrane helix</keyword>
<sequence>MTASNHEPAAAVAEEAVVQTSTAKPEPDPTSLIAVTRPPRSFRAVLRSLMRNKLGVTGASILVALLLFCFVGPLVYRTNQTDVDLLNAALPPGDGYPLGTDSNGFDVLGRMMLGGQVSLQIGLLAALVATVVGTIYGAIAGLVGGVLDGFMMRVVDTLLAIPFMFFVLILSARFTATPVTLALVIGGFSWLVIARLIRSEVLSLRVREFVLAARLMGAKNRRLIFTHLIPNTVGVIVVNVTFQVADAILTIAALGFLGFGLTYPVTDWGSQLSAGVTFIASDYWWLIYPVGGCIVLTVLALNLLGDALRDALDRRGE</sequence>
<gene>
    <name evidence="10" type="ORF">GCM10009768_09020</name>
</gene>
<dbReference type="RefSeq" id="WP_084821018.1">
    <property type="nucleotide sequence ID" value="NZ_BAAAOB010000001.1"/>
</dbReference>
<dbReference type="EMBL" id="BAAAOB010000001">
    <property type="protein sequence ID" value="GAA1782291.1"/>
    <property type="molecule type" value="Genomic_DNA"/>
</dbReference>
<comment type="subcellular location">
    <subcellularLocation>
        <location evidence="1 7">Cell membrane</location>
        <topology evidence="1 7">Multi-pass membrane protein</topology>
    </subcellularLocation>
</comment>
<dbReference type="InterPro" id="IPR000515">
    <property type="entry name" value="MetI-like"/>
</dbReference>
<feature type="transmembrane region" description="Helical" evidence="7">
    <location>
        <begin position="54"/>
        <end position="76"/>
    </location>
</feature>